<accession>A0A6G4WR84</accession>
<feature type="domain" description="IstB-like ATP-binding" evidence="2">
    <location>
        <begin position="73"/>
        <end position="231"/>
    </location>
</feature>
<gene>
    <name evidence="3" type="ORF">G5C65_01980</name>
</gene>
<dbReference type="InterPro" id="IPR002611">
    <property type="entry name" value="IstB_ATP-bd"/>
</dbReference>
<keyword evidence="3" id="KW-0067">ATP-binding</keyword>
<keyword evidence="4" id="KW-1185">Reference proteome</keyword>
<sequence>MAGITEHGRDLTAGPVADEPTPDEPGHPEYHRRQRAEFALNRWRTAVLYRYRDATVTHPDVITWADRVIDDYRDAGFLVLTGALGCGKTHQAYGALRRVAESGPRRFEMTATTAPDMYGRLRPGGSGHGTEHELARLCRIPLLLLDDLGTEKLSEWTEEATYRLLNERYNACLPAIVTSNLPARAAPGDTGRPTGPDLASRLGDRLASRLAQAATVVHLDGPDLRRQRRSAA</sequence>
<dbReference type="Proteomes" id="UP000477722">
    <property type="component" value="Unassembled WGS sequence"/>
</dbReference>
<feature type="region of interest" description="Disordered" evidence="1">
    <location>
        <begin position="1"/>
        <end position="33"/>
    </location>
</feature>
<reference evidence="3 4" key="1">
    <citation type="submission" date="2020-02" db="EMBL/GenBank/DDBJ databases">
        <title>Whole-genome analyses of novel actinobacteria.</title>
        <authorList>
            <person name="Sahin N."/>
            <person name="Tatar D."/>
        </authorList>
    </citation>
    <scope>NUCLEOTIDE SEQUENCE [LARGE SCALE GENOMIC DNA]</scope>
    <source>
        <strain evidence="3 4">SB3404</strain>
    </source>
</reference>
<name>A0A6G4WR84_9ACTN</name>
<dbReference type="PANTHER" id="PTHR30050:SF4">
    <property type="entry name" value="ATP-BINDING PROTEIN RV3427C IN INSERTION SEQUENCE-RELATED"/>
    <property type="match status" value="1"/>
</dbReference>
<comment type="caution">
    <text evidence="3">The sequence shown here is derived from an EMBL/GenBank/DDBJ whole genome shotgun (WGS) entry which is preliminary data.</text>
</comment>
<evidence type="ECO:0000259" key="2">
    <source>
        <dbReference type="Pfam" id="PF01695"/>
    </source>
</evidence>
<feature type="compositionally biased region" description="Basic and acidic residues" evidence="1">
    <location>
        <begin position="1"/>
        <end position="10"/>
    </location>
</feature>
<evidence type="ECO:0000256" key="1">
    <source>
        <dbReference type="SAM" id="MobiDB-lite"/>
    </source>
</evidence>
<dbReference type="InterPro" id="IPR027417">
    <property type="entry name" value="P-loop_NTPase"/>
</dbReference>
<evidence type="ECO:0000313" key="4">
    <source>
        <dbReference type="Proteomes" id="UP000477722"/>
    </source>
</evidence>
<keyword evidence="3" id="KW-0547">Nucleotide-binding</keyword>
<dbReference type="GO" id="GO:0005524">
    <property type="term" value="F:ATP binding"/>
    <property type="evidence" value="ECO:0007669"/>
    <property type="project" value="UniProtKB-KW"/>
</dbReference>
<dbReference type="GO" id="GO:0006260">
    <property type="term" value="P:DNA replication"/>
    <property type="evidence" value="ECO:0007669"/>
    <property type="project" value="TreeGrafter"/>
</dbReference>
<dbReference type="AlphaFoldDB" id="A0A6G4WR84"/>
<dbReference type="EMBL" id="JAAKZZ010000009">
    <property type="protein sequence ID" value="NGO67150.1"/>
    <property type="molecule type" value="Genomic_DNA"/>
</dbReference>
<protein>
    <submittedName>
        <fullName evidence="3">ATP-binding protein</fullName>
    </submittedName>
</protein>
<dbReference type="SUPFAM" id="SSF52540">
    <property type="entry name" value="P-loop containing nucleoside triphosphate hydrolases"/>
    <property type="match status" value="1"/>
</dbReference>
<evidence type="ECO:0000313" key="3">
    <source>
        <dbReference type="EMBL" id="NGO67150.1"/>
    </source>
</evidence>
<dbReference type="Pfam" id="PF01695">
    <property type="entry name" value="IstB_IS21"/>
    <property type="match status" value="1"/>
</dbReference>
<proteinExistence type="predicted"/>
<dbReference type="PANTHER" id="PTHR30050">
    <property type="entry name" value="CHROMOSOMAL REPLICATION INITIATOR PROTEIN DNAA"/>
    <property type="match status" value="1"/>
</dbReference>
<organism evidence="3 4">
    <name type="scientific">Streptomyces boncukensis</name>
    <dbReference type="NCBI Taxonomy" id="2711219"/>
    <lineage>
        <taxon>Bacteria</taxon>
        <taxon>Bacillati</taxon>
        <taxon>Actinomycetota</taxon>
        <taxon>Actinomycetes</taxon>
        <taxon>Kitasatosporales</taxon>
        <taxon>Streptomycetaceae</taxon>
        <taxon>Streptomyces</taxon>
    </lineage>
</organism>
<dbReference type="Gene3D" id="3.40.50.300">
    <property type="entry name" value="P-loop containing nucleotide triphosphate hydrolases"/>
    <property type="match status" value="1"/>
</dbReference>